<protein>
    <submittedName>
        <fullName evidence="1">Uncharacterized protein</fullName>
    </submittedName>
</protein>
<gene>
    <name evidence="1" type="ORF">H257_17195</name>
</gene>
<evidence type="ECO:0000313" key="1">
    <source>
        <dbReference type="EMBL" id="ETV66292.1"/>
    </source>
</evidence>
<sequence length="243" mass="27003">MSYYFNQLITRTRDLHETHHCSNSSFQLSLDSAIDSAAKDSPDSELEPSLELASASSIENFTRVKAATVDLLAHKGRLVTGSASQPGDVGIQSGPGVRDGFVYECELAVESPSVYRVVKYVYRPDKRYANSKRVFEAVVLNACGKSGYDLSVRRYVTEMSFVLRSMLCQSRNYLDDMSVSLLLCDPELSHVSSLNRGKIRDATDMDPDSRVTLLKRLNTGGIRTAIFRGKVEDFFSSKAVVNY</sequence>
<feature type="non-terminal residue" evidence="1">
    <location>
        <position position="243"/>
    </location>
</feature>
<accession>W4FFJ9</accession>
<dbReference type="VEuPathDB" id="FungiDB:H257_17195"/>
<dbReference type="AlphaFoldDB" id="W4FFJ9"/>
<dbReference type="EMBL" id="KI913213">
    <property type="protein sequence ID" value="ETV66292.1"/>
    <property type="molecule type" value="Genomic_DNA"/>
</dbReference>
<reference evidence="1" key="1">
    <citation type="submission" date="2013-12" db="EMBL/GenBank/DDBJ databases">
        <title>The Genome Sequence of Aphanomyces astaci APO3.</title>
        <authorList>
            <consortium name="The Broad Institute Genomics Platform"/>
            <person name="Russ C."/>
            <person name="Tyler B."/>
            <person name="van West P."/>
            <person name="Dieguez-Uribeondo J."/>
            <person name="Young S.K."/>
            <person name="Zeng Q."/>
            <person name="Gargeya S."/>
            <person name="Fitzgerald M."/>
            <person name="Abouelleil A."/>
            <person name="Alvarado L."/>
            <person name="Chapman S.B."/>
            <person name="Gainer-Dewar J."/>
            <person name="Goldberg J."/>
            <person name="Griggs A."/>
            <person name="Gujja S."/>
            <person name="Hansen M."/>
            <person name="Howarth C."/>
            <person name="Imamovic A."/>
            <person name="Ireland A."/>
            <person name="Larimer J."/>
            <person name="McCowan C."/>
            <person name="Murphy C."/>
            <person name="Pearson M."/>
            <person name="Poon T.W."/>
            <person name="Priest M."/>
            <person name="Roberts A."/>
            <person name="Saif S."/>
            <person name="Shea T."/>
            <person name="Sykes S."/>
            <person name="Wortman J."/>
            <person name="Nusbaum C."/>
            <person name="Birren B."/>
        </authorList>
    </citation>
    <scope>NUCLEOTIDE SEQUENCE [LARGE SCALE GENOMIC DNA]</scope>
    <source>
        <strain evidence="1">APO3</strain>
    </source>
</reference>
<dbReference type="GeneID" id="20819191"/>
<name>W4FFJ9_APHAT</name>
<dbReference type="RefSeq" id="XP_009844198.1">
    <property type="nucleotide sequence ID" value="XM_009845896.1"/>
</dbReference>
<organism evidence="1">
    <name type="scientific">Aphanomyces astaci</name>
    <name type="common">Crayfish plague agent</name>
    <dbReference type="NCBI Taxonomy" id="112090"/>
    <lineage>
        <taxon>Eukaryota</taxon>
        <taxon>Sar</taxon>
        <taxon>Stramenopiles</taxon>
        <taxon>Oomycota</taxon>
        <taxon>Saprolegniomycetes</taxon>
        <taxon>Saprolegniales</taxon>
        <taxon>Verrucalvaceae</taxon>
        <taxon>Aphanomyces</taxon>
    </lineage>
</organism>
<proteinExistence type="predicted"/>